<reference evidence="1" key="1">
    <citation type="submission" date="2020-05" db="EMBL/GenBank/DDBJ databases">
        <title>Large-scale comparative analyses of tick genomes elucidate their genetic diversity and vector capacities.</title>
        <authorList>
            <person name="Jia N."/>
            <person name="Wang J."/>
            <person name="Shi W."/>
            <person name="Du L."/>
            <person name="Sun Y."/>
            <person name="Zhan W."/>
            <person name="Jiang J."/>
            <person name="Wang Q."/>
            <person name="Zhang B."/>
            <person name="Ji P."/>
            <person name="Sakyi L.B."/>
            <person name="Cui X."/>
            <person name="Yuan T."/>
            <person name="Jiang B."/>
            <person name="Yang W."/>
            <person name="Lam T.T.-Y."/>
            <person name="Chang Q."/>
            <person name="Ding S."/>
            <person name="Wang X."/>
            <person name="Zhu J."/>
            <person name="Ruan X."/>
            <person name="Zhao L."/>
            <person name="Wei J."/>
            <person name="Que T."/>
            <person name="Du C."/>
            <person name="Cheng J."/>
            <person name="Dai P."/>
            <person name="Han X."/>
            <person name="Huang E."/>
            <person name="Gao Y."/>
            <person name="Liu J."/>
            <person name="Shao H."/>
            <person name="Ye R."/>
            <person name="Li L."/>
            <person name="Wei W."/>
            <person name="Wang X."/>
            <person name="Wang C."/>
            <person name="Yang T."/>
            <person name="Huo Q."/>
            <person name="Li W."/>
            <person name="Guo W."/>
            <person name="Chen H."/>
            <person name="Zhou L."/>
            <person name="Ni X."/>
            <person name="Tian J."/>
            <person name="Zhou Y."/>
            <person name="Sheng Y."/>
            <person name="Liu T."/>
            <person name="Pan Y."/>
            <person name="Xia L."/>
            <person name="Li J."/>
            <person name="Zhao F."/>
            <person name="Cao W."/>
        </authorList>
    </citation>
    <scope>NUCLEOTIDE SEQUENCE</scope>
    <source>
        <strain evidence="1">Hyas-2018</strain>
    </source>
</reference>
<evidence type="ECO:0000313" key="1">
    <source>
        <dbReference type="EMBL" id="KAH6940232.1"/>
    </source>
</evidence>
<protein>
    <submittedName>
        <fullName evidence="1">Uncharacterized protein</fullName>
    </submittedName>
</protein>
<evidence type="ECO:0000313" key="2">
    <source>
        <dbReference type="Proteomes" id="UP000821845"/>
    </source>
</evidence>
<sequence length="148" mass="16105">MYHAHLFFAPQIVLILALVSTPAPSRICPTVSGCHDAVQDRRGFVNRTCGLVKLPSFLDAPLDGHLAASRTSVPAEWPPLPSPFKSSLLTNLFSGHASSTRYTMHHAHLLFAPQGVKRESDVSDRCRAGCHSGDNPLYMKRLTAVSSD</sequence>
<dbReference type="Proteomes" id="UP000821845">
    <property type="component" value="Chromosome 2"/>
</dbReference>
<gene>
    <name evidence="1" type="ORF">HPB50_026354</name>
</gene>
<proteinExistence type="predicted"/>
<dbReference type="EMBL" id="CM023482">
    <property type="protein sequence ID" value="KAH6940232.1"/>
    <property type="molecule type" value="Genomic_DNA"/>
</dbReference>
<organism evidence="1 2">
    <name type="scientific">Hyalomma asiaticum</name>
    <name type="common">Tick</name>
    <dbReference type="NCBI Taxonomy" id="266040"/>
    <lineage>
        <taxon>Eukaryota</taxon>
        <taxon>Metazoa</taxon>
        <taxon>Ecdysozoa</taxon>
        <taxon>Arthropoda</taxon>
        <taxon>Chelicerata</taxon>
        <taxon>Arachnida</taxon>
        <taxon>Acari</taxon>
        <taxon>Parasitiformes</taxon>
        <taxon>Ixodida</taxon>
        <taxon>Ixodoidea</taxon>
        <taxon>Ixodidae</taxon>
        <taxon>Hyalomminae</taxon>
        <taxon>Hyalomma</taxon>
    </lineage>
</organism>
<name>A0ACB7SYB5_HYAAI</name>
<keyword evidence="2" id="KW-1185">Reference proteome</keyword>
<comment type="caution">
    <text evidence="1">The sequence shown here is derived from an EMBL/GenBank/DDBJ whole genome shotgun (WGS) entry which is preliminary data.</text>
</comment>
<accession>A0ACB7SYB5</accession>